<evidence type="ECO:0000313" key="8">
    <source>
        <dbReference type="EMBL" id="GLP99966.1"/>
    </source>
</evidence>
<dbReference type="Pfam" id="PF08669">
    <property type="entry name" value="GCV_T_C"/>
    <property type="match status" value="1"/>
</dbReference>
<dbReference type="InterPro" id="IPR036188">
    <property type="entry name" value="FAD/NAD-bd_sf"/>
</dbReference>
<dbReference type="Gene3D" id="3.30.1360.120">
    <property type="entry name" value="Probable tRNA modification gtpase trme, domain 1"/>
    <property type="match status" value="1"/>
</dbReference>
<dbReference type="Gene3D" id="3.10.20.440">
    <property type="entry name" value="2Fe-2S iron-sulphur cluster binding domain, sarcosine oxidase, alpha subunit, N-terminal domain"/>
    <property type="match status" value="1"/>
</dbReference>
<evidence type="ECO:0000313" key="9">
    <source>
        <dbReference type="Proteomes" id="UP001161423"/>
    </source>
</evidence>
<comment type="similarity">
    <text evidence="1">Belongs to the GcvT family.</text>
</comment>
<organism evidence="8 9">
    <name type="scientific">Methylophaga thalassica</name>
    <dbReference type="NCBI Taxonomy" id="40223"/>
    <lineage>
        <taxon>Bacteria</taxon>
        <taxon>Pseudomonadati</taxon>
        <taxon>Pseudomonadota</taxon>
        <taxon>Gammaproteobacteria</taxon>
        <taxon>Thiotrichales</taxon>
        <taxon>Piscirickettsiaceae</taxon>
        <taxon>Methylophaga</taxon>
    </lineage>
</organism>
<dbReference type="InterPro" id="IPR041117">
    <property type="entry name" value="SoxA_A3"/>
</dbReference>
<dbReference type="InterPro" id="IPR013977">
    <property type="entry name" value="GcvT_C"/>
</dbReference>
<dbReference type="Proteomes" id="UP001161423">
    <property type="component" value="Unassembled WGS sequence"/>
</dbReference>
<dbReference type="Pfam" id="PF13510">
    <property type="entry name" value="Fer2_4"/>
    <property type="match status" value="1"/>
</dbReference>
<evidence type="ECO:0000259" key="7">
    <source>
        <dbReference type="Pfam" id="PF17806"/>
    </source>
</evidence>
<dbReference type="InterPro" id="IPR028896">
    <property type="entry name" value="GcvT/YgfZ/DmdA"/>
</dbReference>
<name>A0ABQ5TWY2_9GAMM</name>
<dbReference type="Gene3D" id="3.50.50.60">
    <property type="entry name" value="FAD/NAD(P)-binding domain"/>
    <property type="match status" value="1"/>
</dbReference>
<evidence type="ECO:0000259" key="6">
    <source>
        <dbReference type="Pfam" id="PF08669"/>
    </source>
</evidence>
<evidence type="ECO:0000256" key="1">
    <source>
        <dbReference type="ARBA" id="ARBA00008609"/>
    </source>
</evidence>
<keyword evidence="2" id="KW-0032">Aminotransferase</keyword>
<dbReference type="SUPFAM" id="SSF101790">
    <property type="entry name" value="Aminomethyltransferase beta-barrel domain"/>
    <property type="match status" value="1"/>
</dbReference>
<feature type="domain" description="FAD/NAD(P)-binding" evidence="5">
    <location>
        <begin position="166"/>
        <end position="445"/>
    </location>
</feature>
<dbReference type="PRINTS" id="PR00368">
    <property type="entry name" value="FADPNR"/>
</dbReference>
<dbReference type="InterPro" id="IPR023753">
    <property type="entry name" value="FAD/NAD-binding_dom"/>
</dbReference>
<dbReference type="InterPro" id="IPR029043">
    <property type="entry name" value="GcvT/YgfZ_C"/>
</dbReference>
<accession>A0ABQ5TWY2</accession>
<proteinExistence type="inferred from homology"/>
<keyword evidence="2" id="KW-0808">Transferase</keyword>
<dbReference type="Pfam" id="PF17806">
    <property type="entry name" value="SO_alpha_A3"/>
    <property type="match status" value="1"/>
</dbReference>
<dbReference type="EMBL" id="BSND01000005">
    <property type="protein sequence ID" value="GLP99966.1"/>
    <property type="molecule type" value="Genomic_DNA"/>
</dbReference>
<reference evidence="8" key="1">
    <citation type="journal article" date="2014" name="Int. J. Syst. Evol. Microbiol.">
        <title>Complete genome of a new Firmicutes species belonging to the dominant human colonic microbiota ('Ruminococcus bicirculans') reveals two chromosomes and a selective capacity to utilize plant glucans.</title>
        <authorList>
            <consortium name="NISC Comparative Sequencing Program"/>
            <person name="Wegmann U."/>
            <person name="Louis P."/>
            <person name="Goesmann A."/>
            <person name="Henrissat B."/>
            <person name="Duncan S.H."/>
            <person name="Flint H.J."/>
        </authorList>
    </citation>
    <scope>NUCLEOTIDE SEQUENCE</scope>
    <source>
        <strain evidence="8">NBRC 102424</strain>
    </source>
</reference>
<comment type="caution">
    <text evidence="8">The sequence shown here is derived from an EMBL/GenBank/DDBJ whole genome shotgun (WGS) entry which is preliminary data.</text>
</comment>
<dbReference type="RefSeq" id="WP_284723144.1">
    <property type="nucleotide sequence ID" value="NZ_BSND01000005.1"/>
</dbReference>
<protein>
    <submittedName>
        <fullName evidence="8">Aminomethyltransferase</fullName>
    </submittedName>
</protein>
<evidence type="ECO:0000256" key="3">
    <source>
        <dbReference type="ARBA" id="ARBA00023002"/>
    </source>
</evidence>
<dbReference type="Pfam" id="PF01571">
    <property type="entry name" value="GCV_T"/>
    <property type="match status" value="1"/>
</dbReference>
<dbReference type="PANTHER" id="PTHR43757">
    <property type="entry name" value="AMINOMETHYLTRANSFERASE"/>
    <property type="match status" value="1"/>
</dbReference>
<dbReference type="InterPro" id="IPR041854">
    <property type="entry name" value="BFD-like_2Fe2S-bd_dom_sf"/>
</dbReference>
<dbReference type="PANTHER" id="PTHR43757:SF2">
    <property type="entry name" value="AMINOMETHYLTRANSFERASE, MITOCHONDRIAL"/>
    <property type="match status" value="1"/>
</dbReference>
<sequence length="970" mass="106023">MTSRIAKKRGEWINRDKPLTFQYEGQTVQGYEGDTISSALWAAGINVLGRSFKYHRARGVLSFANHDVNAMMTDGVDTNIRADVWPVADGMDIKAVNTIGGVLKDKNKYIDYLSPFLPVGFYYKTFYKPKSLFPFWEDKIRKAAGLGEVNFNYPRIIKPKKFAHCDVLVIGAGLSGLSAAVKAAEQGLDVIVVDENKQAGGSLTYDYAGDQTTTDTLTSLLGKVESNPNIRLITDAYAGGFYGDKLVPLVGKDGITKVWAKTVIVAAGAFEQPPVFRYNDLPGVMMGSAAQRLIHRYAVKPFNKGVVVTANDYGYRTALDLASIGVEVVAVIDMRRNGAPRELAQKVRDLGIPVHISSCIYEVIPTSDKLGVKAVAVSPYDDISAGADSGHTVRLACDGVAMSAGWAPAAALLYQAGTKMRYDYSVEQFVPDELPEGVFAAGKVNGVFDFKARQLDGQRAAAEAAAFLGKSVDAVVVPAVEMNSPSHPYPIVEHPKGKNFVDFDEDIQVKDFINAAKEGFDNIELMKRFTTVGMGPSQGKHSNMNAIRILARIRQLPVEKIGSTTARPFFHPTPIGHLGGRGFHPHRYTAMHEWHVDNGGVMMDAGMWMRPAYYQYSGRSMTAMEAVQQEALAVRKQAGMIDGSTLGKIEVYGADATEFLERFYTGKFSKQKIGESRIALLLDEAGVMLDDGMAVRVEAEKFYVSTNSSNAATVYREMQRNVQAWGLQVTLVNLTGAIAAMTLAGPKSREILSSLTNADLSEASLPDGNMIEAEIAGVNAKVMRVSFVADLAFEIHVPYKAGLHVWKQIMAAGQDHGIRPFGTDAQRLLRLEMGHHLISHDTDGLTNPFEAHSEALLKMDKPFFIGQRSLKIIAKKKLNKKLVNFVLEKGFAREMPNECNLVIDNGNNIKGRVTSIAYSRYLDRVIGFAFVAPEQGSVGSTFSIRTDSGAMVEATVVEAPFFHLLDKDGE</sequence>
<feature type="domain" description="Aminomethyltransferase C-terminal" evidence="6">
    <location>
        <begin position="880"/>
        <end position="962"/>
    </location>
</feature>
<dbReference type="SUPFAM" id="SSF51905">
    <property type="entry name" value="FAD/NAD(P)-binding domain"/>
    <property type="match status" value="1"/>
</dbReference>
<dbReference type="SUPFAM" id="SSF103025">
    <property type="entry name" value="Folate-binding domain"/>
    <property type="match status" value="1"/>
</dbReference>
<gene>
    <name evidence="8" type="ORF">GCM10007891_18200</name>
</gene>
<keyword evidence="3" id="KW-0560">Oxidoreductase</keyword>
<dbReference type="InterPro" id="IPR006222">
    <property type="entry name" value="GCVT_N"/>
</dbReference>
<feature type="domain" description="SoxA A3" evidence="7">
    <location>
        <begin position="496"/>
        <end position="578"/>
    </location>
</feature>
<dbReference type="InterPro" id="IPR027266">
    <property type="entry name" value="TrmE/GcvT-like"/>
</dbReference>
<keyword evidence="9" id="KW-1185">Reference proteome</keyword>
<dbReference type="Pfam" id="PF07992">
    <property type="entry name" value="Pyr_redox_2"/>
    <property type="match status" value="1"/>
</dbReference>
<dbReference type="InterPro" id="IPR042204">
    <property type="entry name" value="2Fe-2S-bd_N"/>
</dbReference>
<dbReference type="Gene3D" id="1.10.10.1100">
    <property type="entry name" value="BFD-like [2Fe-2S]-binding domain"/>
    <property type="match status" value="1"/>
</dbReference>
<feature type="domain" description="GCVT N-terminal" evidence="4">
    <location>
        <begin position="591"/>
        <end position="861"/>
    </location>
</feature>
<dbReference type="PRINTS" id="PR00469">
    <property type="entry name" value="PNDRDTASEII"/>
</dbReference>
<evidence type="ECO:0000259" key="5">
    <source>
        <dbReference type="Pfam" id="PF07992"/>
    </source>
</evidence>
<evidence type="ECO:0000259" key="4">
    <source>
        <dbReference type="Pfam" id="PF01571"/>
    </source>
</evidence>
<evidence type="ECO:0000256" key="2">
    <source>
        <dbReference type="ARBA" id="ARBA00022576"/>
    </source>
</evidence>
<reference evidence="8" key="2">
    <citation type="submission" date="2023-01" db="EMBL/GenBank/DDBJ databases">
        <title>Draft genome sequence of Methylophaga thalassica strain NBRC 102424.</title>
        <authorList>
            <person name="Sun Q."/>
            <person name="Mori K."/>
        </authorList>
    </citation>
    <scope>NUCLEOTIDE SEQUENCE</scope>
    <source>
        <strain evidence="8">NBRC 102424</strain>
    </source>
</reference>